<evidence type="ECO:0000256" key="1">
    <source>
        <dbReference type="SAM" id="Phobius"/>
    </source>
</evidence>
<dbReference type="Proteomes" id="UP000297982">
    <property type="component" value="Unassembled WGS sequence"/>
</dbReference>
<feature type="transmembrane region" description="Helical" evidence="1">
    <location>
        <begin position="90"/>
        <end position="109"/>
    </location>
</feature>
<keyword evidence="1" id="KW-0812">Transmembrane</keyword>
<keyword evidence="1" id="KW-1133">Transmembrane helix</keyword>
<keyword evidence="3" id="KW-1185">Reference proteome</keyword>
<sequence length="114" mass="13219">MNNLGSLFEYKKNKENLRSVNENQLMQLSKWQLLGAKLVGAFIFKWLIYLLAAVITGSFLLIILSLILVTLRVYILFHSLNEIQDSKLDWYVLVAETLYVAGFMLYYFGFMLPA</sequence>
<comment type="caution">
    <text evidence="2">The sequence shown here is derived from an EMBL/GenBank/DDBJ whole genome shotgun (WGS) entry which is preliminary data.</text>
</comment>
<organism evidence="2 3">
    <name type="scientific">Halobacillus salinus</name>
    <dbReference type="NCBI Taxonomy" id="192814"/>
    <lineage>
        <taxon>Bacteria</taxon>
        <taxon>Bacillati</taxon>
        <taxon>Bacillota</taxon>
        <taxon>Bacilli</taxon>
        <taxon>Bacillales</taxon>
        <taxon>Bacillaceae</taxon>
        <taxon>Halobacillus</taxon>
    </lineage>
</organism>
<accession>A0A4Z0H2U6</accession>
<gene>
    <name evidence="2" type="ORF">E4663_01630</name>
</gene>
<evidence type="ECO:0000313" key="2">
    <source>
        <dbReference type="EMBL" id="TGB03731.1"/>
    </source>
</evidence>
<dbReference type="EMBL" id="SRJC01000001">
    <property type="protein sequence ID" value="TGB03731.1"/>
    <property type="molecule type" value="Genomic_DNA"/>
</dbReference>
<dbReference type="AlphaFoldDB" id="A0A4Z0H2U6"/>
<reference evidence="2 3" key="1">
    <citation type="journal article" date="2003" name="Int. J. Syst. Evol. Microbiol.">
        <title>Halobacillus salinus sp. nov., isolated from a salt lake on the coast of the East Sea in Korea.</title>
        <authorList>
            <person name="Yoon J.H."/>
            <person name="Kang K.H."/>
            <person name="Park Y.H."/>
        </authorList>
    </citation>
    <scope>NUCLEOTIDE SEQUENCE [LARGE SCALE GENOMIC DNA]</scope>
    <source>
        <strain evidence="2 3">HSL-3</strain>
    </source>
</reference>
<dbReference type="STRING" id="192814.GCA_900166575_00623"/>
<feature type="transmembrane region" description="Helical" evidence="1">
    <location>
        <begin position="46"/>
        <end position="69"/>
    </location>
</feature>
<name>A0A4Z0H2U6_9BACI</name>
<proteinExistence type="predicted"/>
<protein>
    <submittedName>
        <fullName evidence="2">Uncharacterized protein</fullName>
    </submittedName>
</protein>
<evidence type="ECO:0000313" key="3">
    <source>
        <dbReference type="Proteomes" id="UP000297982"/>
    </source>
</evidence>
<keyword evidence="1" id="KW-0472">Membrane</keyword>